<dbReference type="Gramene" id="Bo4g130690.1">
    <property type="protein sequence ID" value="Bo4g130690.1"/>
    <property type="gene ID" value="Bo4g130690"/>
</dbReference>
<evidence type="ECO:0000313" key="1">
    <source>
        <dbReference type="EnsemblPlants" id="Bo4g130690.1"/>
    </source>
</evidence>
<accession>A0A0D3BYW7</accession>
<dbReference type="Proteomes" id="UP000032141">
    <property type="component" value="Chromosome C4"/>
</dbReference>
<protein>
    <submittedName>
        <fullName evidence="1">Uncharacterized protein</fullName>
    </submittedName>
</protein>
<dbReference type="HOGENOM" id="CLU_3017031_0_0_1"/>
<sequence>MGKERSENLCPQRGRRRVSLEGHKRQYQRISIVPDMLECCWLPNVCCSLVSRLHSE</sequence>
<keyword evidence="2" id="KW-1185">Reference proteome</keyword>
<proteinExistence type="predicted"/>
<reference evidence="1 2" key="1">
    <citation type="journal article" date="2014" name="Genome Biol.">
        <title>Transcriptome and methylome profiling reveals relics of genome dominance in the mesopolyploid Brassica oleracea.</title>
        <authorList>
            <person name="Parkin I.A."/>
            <person name="Koh C."/>
            <person name="Tang H."/>
            <person name="Robinson S.J."/>
            <person name="Kagale S."/>
            <person name="Clarke W.E."/>
            <person name="Town C.D."/>
            <person name="Nixon J."/>
            <person name="Krishnakumar V."/>
            <person name="Bidwell S.L."/>
            <person name="Denoeud F."/>
            <person name="Belcram H."/>
            <person name="Links M.G."/>
            <person name="Just J."/>
            <person name="Clarke C."/>
            <person name="Bender T."/>
            <person name="Huebert T."/>
            <person name="Mason A.S."/>
            <person name="Pires J.C."/>
            <person name="Barker G."/>
            <person name="Moore J."/>
            <person name="Walley P.G."/>
            <person name="Manoli S."/>
            <person name="Batley J."/>
            <person name="Edwards D."/>
            <person name="Nelson M.N."/>
            <person name="Wang X."/>
            <person name="Paterson A.H."/>
            <person name="King G."/>
            <person name="Bancroft I."/>
            <person name="Chalhoub B."/>
            <person name="Sharpe A.G."/>
        </authorList>
    </citation>
    <scope>NUCLEOTIDE SEQUENCE</scope>
    <source>
        <strain evidence="1 2">cv. TO1000</strain>
    </source>
</reference>
<dbReference type="EnsemblPlants" id="Bo4g130690.1">
    <property type="protein sequence ID" value="Bo4g130690.1"/>
    <property type="gene ID" value="Bo4g130690"/>
</dbReference>
<reference evidence="1" key="2">
    <citation type="submission" date="2015-03" db="UniProtKB">
        <authorList>
            <consortium name="EnsemblPlants"/>
        </authorList>
    </citation>
    <scope>IDENTIFICATION</scope>
</reference>
<evidence type="ECO:0000313" key="2">
    <source>
        <dbReference type="Proteomes" id="UP000032141"/>
    </source>
</evidence>
<organism evidence="1 2">
    <name type="scientific">Brassica oleracea var. oleracea</name>
    <dbReference type="NCBI Taxonomy" id="109376"/>
    <lineage>
        <taxon>Eukaryota</taxon>
        <taxon>Viridiplantae</taxon>
        <taxon>Streptophyta</taxon>
        <taxon>Embryophyta</taxon>
        <taxon>Tracheophyta</taxon>
        <taxon>Spermatophyta</taxon>
        <taxon>Magnoliopsida</taxon>
        <taxon>eudicotyledons</taxon>
        <taxon>Gunneridae</taxon>
        <taxon>Pentapetalae</taxon>
        <taxon>rosids</taxon>
        <taxon>malvids</taxon>
        <taxon>Brassicales</taxon>
        <taxon>Brassicaceae</taxon>
        <taxon>Brassiceae</taxon>
        <taxon>Brassica</taxon>
    </lineage>
</organism>
<dbReference type="AlphaFoldDB" id="A0A0D3BYW7"/>
<name>A0A0D3BYW7_BRAOL</name>